<name>A0A846XWI1_9NOCA</name>
<dbReference type="PANTHER" id="PTHR35010">
    <property type="entry name" value="BLL4672 PROTEIN-RELATED"/>
    <property type="match status" value="1"/>
</dbReference>
<evidence type="ECO:0000313" key="2">
    <source>
        <dbReference type="EMBL" id="NKY50987.1"/>
    </source>
</evidence>
<dbReference type="InterPro" id="IPR001387">
    <property type="entry name" value="Cro/C1-type_HTH"/>
</dbReference>
<dbReference type="InterPro" id="IPR010982">
    <property type="entry name" value="Lambda_DNA-bd_dom_sf"/>
</dbReference>
<protein>
    <submittedName>
        <fullName evidence="2">Helix-turn-helix domain-containing protein</fullName>
    </submittedName>
</protein>
<feature type="domain" description="HTH cro/C1-type" evidence="1">
    <location>
        <begin position="13"/>
        <end position="85"/>
    </location>
</feature>
<comment type="caution">
    <text evidence="2">The sequence shown here is derived from an EMBL/GenBank/DDBJ whole genome shotgun (WGS) entry which is preliminary data.</text>
</comment>
<dbReference type="Proteomes" id="UP000565711">
    <property type="component" value="Unassembled WGS sequence"/>
</dbReference>
<dbReference type="SUPFAM" id="SSF47413">
    <property type="entry name" value="lambda repressor-like DNA-binding domains"/>
    <property type="match status" value="1"/>
</dbReference>
<sequence length="275" mass="30729">MLVPSRRRALGDFLRSRRNRLTPAQVGIAPGGRRRAPGLRREEIAQLAGVSVTWYTWLEQGRDITASHQVLESLARELQLSAAERRHLFSLAGTSADAPSGHQGPPTPALHAMIESLDPNPAYLLDAEWNLVAWNRAEAGLIGDPAKYPVPERNLLRLVFTEPRMRTLLRDWSGQARNLLAQYRADIATRIGDPVVAEFVAALRRDSTDFTMWWEDQPVAEFTSNRRVFDHPEVGELTFDYVKLAAMDQRGHKLFVCMPADAATAAKLPTLVSNC</sequence>
<evidence type="ECO:0000313" key="3">
    <source>
        <dbReference type="Proteomes" id="UP000565711"/>
    </source>
</evidence>
<dbReference type="SMART" id="SM00530">
    <property type="entry name" value="HTH_XRE"/>
    <property type="match status" value="1"/>
</dbReference>
<dbReference type="Gene3D" id="3.30.450.180">
    <property type="match status" value="1"/>
</dbReference>
<reference evidence="2 3" key="1">
    <citation type="submission" date="2020-04" db="EMBL/GenBank/DDBJ databases">
        <title>MicrobeNet Type strains.</title>
        <authorList>
            <person name="Nicholson A.C."/>
        </authorList>
    </citation>
    <scope>NUCLEOTIDE SEQUENCE [LARGE SCALE GENOMIC DNA]</scope>
    <source>
        <strain evidence="2 3">JCM 12354</strain>
    </source>
</reference>
<organism evidence="2 3">
    <name type="scientific">Nocardia vermiculata</name>
    <dbReference type="NCBI Taxonomy" id="257274"/>
    <lineage>
        <taxon>Bacteria</taxon>
        <taxon>Bacillati</taxon>
        <taxon>Actinomycetota</taxon>
        <taxon>Actinomycetes</taxon>
        <taxon>Mycobacteriales</taxon>
        <taxon>Nocardiaceae</taxon>
        <taxon>Nocardia</taxon>
    </lineage>
</organism>
<dbReference type="GO" id="GO:0003677">
    <property type="term" value="F:DNA binding"/>
    <property type="evidence" value="ECO:0007669"/>
    <property type="project" value="InterPro"/>
</dbReference>
<dbReference type="RefSeq" id="WP_067873968.1">
    <property type="nucleotide sequence ID" value="NZ_JAAXOP010000005.1"/>
</dbReference>
<dbReference type="Pfam" id="PF13560">
    <property type="entry name" value="HTH_31"/>
    <property type="match status" value="1"/>
</dbReference>
<accession>A0A846XWI1</accession>
<dbReference type="CDD" id="cd00093">
    <property type="entry name" value="HTH_XRE"/>
    <property type="match status" value="1"/>
</dbReference>
<keyword evidence="3" id="KW-1185">Reference proteome</keyword>
<proteinExistence type="predicted"/>
<evidence type="ECO:0000259" key="1">
    <source>
        <dbReference type="SMART" id="SM00530"/>
    </source>
</evidence>
<dbReference type="Gene3D" id="1.10.260.40">
    <property type="entry name" value="lambda repressor-like DNA-binding domains"/>
    <property type="match status" value="1"/>
</dbReference>
<dbReference type="Pfam" id="PF17765">
    <property type="entry name" value="MLTR_LBD"/>
    <property type="match status" value="1"/>
</dbReference>
<gene>
    <name evidence="2" type="ORF">HGA08_12270</name>
</gene>
<dbReference type="EMBL" id="JAAXOP010000005">
    <property type="protein sequence ID" value="NKY50987.1"/>
    <property type="molecule type" value="Genomic_DNA"/>
</dbReference>
<dbReference type="AlphaFoldDB" id="A0A846XWI1"/>
<dbReference type="InterPro" id="IPR041413">
    <property type="entry name" value="MLTR_LBD"/>
</dbReference>